<reference evidence="1 2" key="1">
    <citation type="submission" date="2018-07" db="EMBL/GenBank/DDBJ databases">
        <title>Genomic Encyclopedia of Type Strains, Phase III (KMG-III): the genomes of soil and plant-associated and newly described type strains.</title>
        <authorList>
            <person name="Whitman W."/>
        </authorList>
    </citation>
    <scope>NUCLEOTIDE SEQUENCE [LARGE SCALE GENOMIC DNA]</scope>
    <source>
        <strain evidence="1 2">CECT 8487</strain>
    </source>
</reference>
<dbReference type="OrthoDB" id="1446930at2"/>
<dbReference type="RefSeq" id="WP_116039001.1">
    <property type="nucleotide sequence ID" value="NZ_QRDX01000001.1"/>
</dbReference>
<evidence type="ECO:0000313" key="1">
    <source>
        <dbReference type="EMBL" id="RED50039.1"/>
    </source>
</evidence>
<evidence type="ECO:0000313" key="2">
    <source>
        <dbReference type="Proteomes" id="UP000256629"/>
    </source>
</evidence>
<accession>A0A3D9HKM3</accession>
<protein>
    <submittedName>
        <fullName evidence="1">Uncharacterized protein</fullName>
    </submittedName>
</protein>
<dbReference type="AlphaFoldDB" id="A0A3D9HKM3"/>
<keyword evidence="2" id="KW-1185">Reference proteome</keyword>
<organism evidence="1 2">
    <name type="scientific">Seonamhaeicola aphaedonensis</name>
    <dbReference type="NCBI Taxonomy" id="1461338"/>
    <lineage>
        <taxon>Bacteria</taxon>
        <taxon>Pseudomonadati</taxon>
        <taxon>Bacteroidota</taxon>
        <taxon>Flavobacteriia</taxon>
        <taxon>Flavobacteriales</taxon>
        <taxon>Flavobacteriaceae</taxon>
    </lineage>
</organism>
<gene>
    <name evidence="1" type="ORF">DFQ02_10159</name>
</gene>
<proteinExistence type="predicted"/>
<dbReference type="PROSITE" id="PS51257">
    <property type="entry name" value="PROKAR_LIPOPROTEIN"/>
    <property type="match status" value="1"/>
</dbReference>
<name>A0A3D9HKM3_9FLAO</name>
<dbReference type="EMBL" id="QRDX01000001">
    <property type="protein sequence ID" value="RED50039.1"/>
    <property type="molecule type" value="Genomic_DNA"/>
</dbReference>
<dbReference type="Proteomes" id="UP000256629">
    <property type="component" value="Unassembled WGS sequence"/>
</dbReference>
<sequence>MKNSIKYIILLIVSLGLFSCSEDDSYSIAYVDDEIKVELVGSIAISATEAFDGDDVEFTYTLPQSFDVESTLEVTATSLFNAFSQTPNMERFKITIPAGTTTGTATFVMPNFDNEAPFSGISEFLSVSITGIALKQPPREDEDGVKIDPYIPVDDPYTMTSAPVILTLLQTNLASPLYMAPADNTLKLSLDWEGPYDLNDLDLYVFDNPFTALFESSESGDRFEGDFFNNPANEDYPDGDYIVEVAIWDPNGLVTAPISYKLVLTLPDGNRDIYEGTVDPAVGYVDPVGFTQTTDGSGNRTFTTYSLL</sequence>
<comment type="caution">
    <text evidence="1">The sequence shown here is derived from an EMBL/GenBank/DDBJ whole genome shotgun (WGS) entry which is preliminary data.</text>
</comment>